<organism evidence="1 2">
    <name type="scientific">Rangifer tarandus platyrhynchus</name>
    <name type="common">Svalbard reindeer</name>
    <dbReference type="NCBI Taxonomy" id="3082113"/>
    <lineage>
        <taxon>Eukaryota</taxon>
        <taxon>Metazoa</taxon>
        <taxon>Chordata</taxon>
        <taxon>Craniata</taxon>
        <taxon>Vertebrata</taxon>
        <taxon>Euteleostomi</taxon>
        <taxon>Mammalia</taxon>
        <taxon>Eutheria</taxon>
        <taxon>Laurasiatheria</taxon>
        <taxon>Artiodactyla</taxon>
        <taxon>Ruminantia</taxon>
        <taxon>Pecora</taxon>
        <taxon>Cervidae</taxon>
        <taxon>Odocoileinae</taxon>
        <taxon>Rangifer</taxon>
    </lineage>
</organism>
<dbReference type="Proteomes" id="UP001162501">
    <property type="component" value="Chromosome 20"/>
</dbReference>
<reference evidence="1" key="2">
    <citation type="submission" date="2025-03" db="EMBL/GenBank/DDBJ databases">
        <authorList>
            <consortium name="ELIXIR-Norway"/>
            <consortium name="Elixir Norway"/>
        </authorList>
    </citation>
    <scope>NUCLEOTIDE SEQUENCE</scope>
</reference>
<reference evidence="1" key="1">
    <citation type="submission" date="2023-05" db="EMBL/GenBank/DDBJ databases">
        <authorList>
            <consortium name="ELIXIR-Norway"/>
        </authorList>
    </citation>
    <scope>NUCLEOTIDE SEQUENCE</scope>
</reference>
<name>A0AC59YWZ1_RANTA</name>
<evidence type="ECO:0000313" key="2">
    <source>
        <dbReference type="Proteomes" id="UP001162501"/>
    </source>
</evidence>
<accession>A0AC59YWZ1</accession>
<sequence>MNGASQAVPGGDTEAIFLQEGSEHVRYAAVLPRAETALLFGFRMECKSLSPAHKLPQNLAPLPSVPLAHTPHTLPLGPLSTPSLHHSAHSTRCICSSHCGPFSLPVSELLLPRSVLSSPESLSSGLGTHCPLLLSTACFLATAGSAPLKAVPEEDSVSQASISTPTPHAEYPQIGRGSLGPPTQTLDPVALPSQLQLPREESPDSQEHLHSAHKRGARGHACSASYRNAFRGFPSPLSPPPLRAASGAAVKPTVGAAGPEHQESWSGRGPWQPLPDGSLSAGTATSGQT</sequence>
<dbReference type="EMBL" id="OX596104">
    <property type="protein sequence ID" value="CAN0046751.1"/>
    <property type="molecule type" value="Genomic_DNA"/>
</dbReference>
<evidence type="ECO:0000313" key="1">
    <source>
        <dbReference type="EMBL" id="CAN0046751.1"/>
    </source>
</evidence>
<protein>
    <submittedName>
        <fullName evidence="1">Uncharacterized protein</fullName>
    </submittedName>
</protein>
<proteinExistence type="predicted"/>
<gene>
    <name evidence="1" type="ORF">MRATA1EN22A_LOCUS11249</name>
</gene>